<dbReference type="AlphaFoldDB" id="A0A0F9H8L6"/>
<protein>
    <submittedName>
        <fullName evidence="1">Uncharacterized protein</fullName>
    </submittedName>
</protein>
<accession>A0A0F9H8L6</accession>
<proteinExistence type="predicted"/>
<gene>
    <name evidence="1" type="ORF">LCGC14_1815590</name>
</gene>
<feature type="non-terminal residue" evidence="1">
    <location>
        <position position="54"/>
    </location>
</feature>
<dbReference type="EMBL" id="LAZR01017704">
    <property type="protein sequence ID" value="KKL99326.1"/>
    <property type="molecule type" value="Genomic_DNA"/>
</dbReference>
<sequence>MAKAKHTPTPYTCQLMDTQWIVLAGDVIVVSTVGGNDQANAEFIVRAANNHDKL</sequence>
<organism evidence="1">
    <name type="scientific">marine sediment metagenome</name>
    <dbReference type="NCBI Taxonomy" id="412755"/>
    <lineage>
        <taxon>unclassified sequences</taxon>
        <taxon>metagenomes</taxon>
        <taxon>ecological metagenomes</taxon>
    </lineage>
</organism>
<comment type="caution">
    <text evidence="1">The sequence shown here is derived from an EMBL/GenBank/DDBJ whole genome shotgun (WGS) entry which is preliminary data.</text>
</comment>
<evidence type="ECO:0000313" key="1">
    <source>
        <dbReference type="EMBL" id="KKL99326.1"/>
    </source>
</evidence>
<name>A0A0F9H8L6_9ZZZZ</name>
<reference evidence="1" key="1">
    <citation type="journal article" date="2015" name="Nature">
        <title>Complex archaea that bridge the gap between prokaryotes and eukaryotes.</title>
        <authorList>
            <person name="Spang A."/>
            <person name="Saw J.H."/>
            <person name="Jorgensen S.L."/>
            <person name="Zaremba-Niedzwiedzka K."/>
            <person name="Martijn J."/>
            <person name="Lind A.E."/>
            <person name="van Eijk R."/>
            <person name="Schleper C."/>
            <person name="Guy L."/>
            <person name="Ettema T.J."/>
        </authorList>
    </citation>
    <scope>NUCLEOTIDE SEQUENCE</scope>
</reference>